<organism evidence="8 9">
    <name type="scientific">Panicum miliaceum</name>
    <name type="common">Proso millet</name>
    <name type="synonym">Broomcorn millet</name>
    <dbReference type="NCBI Taxonomy" id="4540"/>
    <lineage>
        <taxon>Eukaryota</taxon>
        <taxon>Viridiplantae</taxon>
        <taxon>Streptophyta</taxon>
        <taxon>Embryophyta</taxon>
        <taxon>Tracheophyta</taxon>
        <taxon>Spermatophyta</taxon>
        <taxon>Magnoliopsida</taxon>
        <taxon>Liliopsida</taxon>
        <taxon>Poales</taxon>
        <taxon>Poaceae</taxon>
        <taxon>PACMAD clade</taxon>
        <taxon>Panicoideae</taxon>
        <taxon>Panicodae</taxon>
        <taxon>Paniceae</taxon>
        <taxon>Panicinae</taxon>
        <taxon>Panicum</taxon>
        <taxon>Panicum sect. Panicum</taxon>
    </lineage>
</organism>
<dbReference type="Gene3D" id="3.10.20.90">
    <property type="entry name" value="Phosphatidylinositol 3-kinase Catalytic Subunit, Chain A, domain 1"/>
    <property type="match status" value="1"/>
</dbReference>
<feature type="domain" description="RWP-RK" evidence="6">
    <location>
        <begin position="584"/>
        <end position="665"/>
    </location>
</feature>
<dbReference type="AlphaFoldDB" id="A0A3L6S621"/>
<dbReference type="InterPro" id="IPR000270">
    <property type="entry name" value="PB1_dom"/>
</dbReference>
<feature type="domain" description="PB1" evidence="7">
    <location>
        <begin position="816"/>
        <end position="902"/>
    </location>
</feature>
<dbReference type="PROSITE" id="PS51519">
    <property type="entry name" value="RWP_RK"/>
    <property type="match status" value="1"/>
</dbReference>
<dbReference type="Pfam" id="PF02042">
    <property type="entry name" value="RWP-RK"/>
    <property type="match status" value="1"/>
</dbReference>
<keyword evidence="3" id="KW-0804">Transcription</keyword>
<dbReference type="GO" id="GO:0003700">
    <property type="term" value="F:DNA-binding transcription factor activity"/>
    <property type="evidence" value="ECO:0007669"/>
    <property type="project" value="InterPro"/>
</dbReference>
<evidence type="ECO:0000256" key="1">
    <source>
        <dbReference type="ARBA" id="ARBA00023015"/>
    </source>
</evidence>
<dbReference type="Pfam" id="PF00564">
    <property type="entry name" value="PB1"/>
    <property type="match status" value="1"/>
</dbReference>
<feature type="compositionally biased region" description="Low complexity" evidence="5">
    <location>
        <begin position="718"/>
        <end position="745"/>
    </location>
</feature>
<evidence type="ECO:0000259" key="7">
    <source>
        <dbReference type="PROSITE" id="PS51745"/>
    </source>
</evidence>
<dbReference type="CDD" id="cd06407">
    <property type="entry name" value="PB1_NLP"/>
    <property type="match status" value="1"/>
</dbReference>
<gene>
    <name evidence="8" type="ORF">C2845_PM02G38570</name>
</gene>
<evidence type="ECO:0000313" key="8">
    <source>
        <dbReference type="EMBL" id="RLN16397.1"/>
    </source>
</evidence>
<dbReference type="InterPro" id="IPR034891">
    <property type="entry name" value="PB1_NLP"/>
</dbReference>
<feature type="region of interest" description="Disordered" evidence="5">
    <location>
        <begin position="68"/>
        <end position="87"/>
    </location>
</feature>
<dbReference type="InterPro" id="IPR003035">
    <property type="entry name" value="RWP-RK_dom"/>
</dbReference>
<name>A0A3L6S621_PANMI</name>
<evidence type="ECO:0000256" key="2">
    <source>
        <dbReference type="ARBA" id="ARBA00023125"/>
    </source>
</evidence>
<accession>A0A3L6S621</accession>
<evidence type="ECO:0000313" key="9">
    <source>
        <dbReference type="Proteomes" id="UP000275267"/>
    </source>
</evidence>
<evidence type="ECO:0000256" key="4">
    <source>
        <dbReference type="ARBA" id="ARBA00023242"/>
    </source>
</evidence>
<dbReference type="EMBL" id="PQIB02000005">
    <property type="protein sequence ID" value="RLN16397.1"/>
    <property type="molecule type" value="Genomic_DNA"/>
</dbReference>
<comment type="caution">
    <text evidence="8">The sequence shown here is derived from an EMBL/GenBank/DDBJ whole genome shotgun (WGS) entry which is preliminary data.</text>
</comment>
<dbReference type="PANTHER" id="PTHR32002">
    <property type="entry name" value="PROTEIN NLP8"/>
    <property type="match status" value="1"/>
</dbReference>
<sequence length="958" mass="106914">MEQPAARKDEDALLGYAVMEDVAVGDLDLMEELFMAAPGFDFSDFSQPGAGAPPGACFSPLFDICSTTTTATPPAPGADRPEADAAAPPRRAWLFQPGQEVEATVKERLRRALERIASLSQTQPGELLAQVWVPTLIGDRQVLTTCGQPFWLDSRNQRLANYRSVSMKYQFSADESARAELGLPGRVFVGRVPEWTPDVRYFSTEEYPRVRHAQSLDIRGSVALPIFEPRTRACLGVIELVMTTQKINYNAEVENICSALKEVDLRSTDVSSDTHANVTDTSYRAVVPEIIDVLRTVCERHELPLAQTWIPCICQAKRGSRHSDEKLKYCVSTVDEACYVRDLAVKSFHQACSDHHLFRGEGVVGRAFGTNEPCFSQDITSYSKAQYPLSHHAKLFSLRAAVAIRLRSIRTGSLDYVLEFFLPVDCVESEEQRAMLNSLSITIQQTCYTLRVVSLKELVDEGSFETSTLTPAEFYDKPTHENLDEVCSNIEVPARTTSLGTSEEVSSWIASLVDAQNKGAKEMDGDLPFGFSKQEDEGFSVTAGWHTSPVLGSKGSIFSGFKQHEEYEVKEPICSRGPSPSNVDKTVEKRRTKMEKTVSLEELRKHFAGSLKEAAKNLGVCPTTLKRICRQHGINRWPSRKIKKVGHSLKKLQMVIDSVHGAEGTVQLSSLYENFTKTTWSERELQGDGTYPLSEQKGHLEPSVPDRQCEGRFTSHTSGSNSLSPSCSQSSNSSHGCSSGSKSQQNGSAAQLAVKQEVLMEENQSSTLLKAASHAELQMFTEERPVTLPRSHSQMLLSEQKPVENMLGMQKSKPDSLKIKAMYGEERCIFRLQPSWGFEKLKEEIVKRFSITQEMYVDLKYLDDESEWVLLTCDADLLECIDVYKSSSAQTVQHLKDHPKVTRFGISRICQFHKASTRNAEVPPHQCEYAMKLVCFLEVIIVYLTTIAEAKDTWAEHL</sequence>
<proteinExistence type="predicted"/>
<evidence type="ECO:0000256" key="5">
    <source>
        <dbReference type="SAM" id="MobiDB-lite"/>
    </source>
</evidence>
<dbReference type="SMART" id="SM00666">
    <property type="entry name" value="PB1"/>
    <property type="match status" value="1"/>
</dbReference>
<dbReference type="InterPro" id="IPR055081">
    <property type="entry name" value="NLP1-9_GAF"/>
</dbReference>
<evidence type="ECO:0000259" key="6">
    <source>
        <dbReference type="PROSITE" id="PS51519"/>
    </source>
</evidence>
<protein>
    <submittedName>
        <fullName evidence="8">Protein NLP1-like isoform X2</fullName>
    </submittedName>
</protein>
<dbReference type="PANTHER" id="PTHR32002:SF44">
    <property type="entry name" value="PROTEIN NLP4"/>
    <property type="match status" value="1"/>
</dbReference>
<reference evidence="9" key="1">
    <citation type="journal article" date="2019" name="Nat. Commun.">
        <title>The genome of broomcorn millet.</title>
        <authorList>
            <person name="Zou C."/>
            <person name="Miki D."/>
            <person name="Li D."/>
            <person name="Tang Q."/>
            <person name="Xiao L."/>
            <person name="Rajput S."/>
            <person name="Deng P."/>
            <person name="Jia W."/>
            <person name="Huang R."/>
            <person name="Zhang M."/>
            <person name="Sun Y."/>
            <person name="Hu J."/>
            <person name="Fu X."/>
            <person name="Schnable P.S."/>
            <person name="Li F."/>
            <person name="Zhang H."/>
            <person name="Feng B."/>
            <person name="Zhu X."/>
            <person name="Liu R."/>
            <person name="Schnable J.C."/>
            <person name="Zhu J.-K."/>
            <person name="Zhang H."/>
        </authorList>
    </citation>
    <scope>NUCLEOTIDE SEQUENCE [LARGE SCALE GENOMIC DNA]</scope>
</reference>
<feature type="region of interest" description="Disordered" evidence="5">
    <location>
        <begin position="683"/>
        <end position="749"/>
    </location>
</feature>
<dbReference type="Pfam" id="PF22922">
    <property type="entry name" value="GAF_NLP"/>
    <property type="match status" value="2"/>
</dbReference>
<evidence type="ECO:0000256" key="3">
    <source>
        <dbReference type="ARBA" id="ARBA00023163"/>
    </source>
</evidence>
<keyword evidence="4" id="KW-0539">Nucleus</keyword>
<dbReference type="OrthoDB" id="6270329at2759"/>
<dbReference type="SUPFAM" id="SSF54277">
    <property type="entry name" value="CAD &amp; PB1 domains"/>
    <property type="match status" value="1"/>
</dbReference>
<dbReference type="InterPro" id="IPR053793">
    <property type="entry name" value="PB1-like"/>
</dbReference>
<keyword evidence="2" id="KW-0238">DNA-binding</keyword>
<dbReference type="GO" id="GO:0003677">
    <property type="term" value="F:DNA binding"/>
    <property type="evidence" value="ECO:0007669"/>
    <property type="project" value="UniProtKB-KW"/>
</dbReference>
<keyword evidence="1" id="KW-0805">Transcription regulation</keyword>
<keyword evidence="9" id="KW-1185">Reference proteome</keyword>
<dbReference type="InterPro" id="IPR045012">
    <property type="entry name" value="NLP"/>
</dbReference>
<dbReference type="Proteomes" id="UP000275267">
    <property type="component" value="Unassembled WGS sequence"/>
</dbReference>
<dbReference type="STRING" id="4540.A0A3L6S621"/>
<dbReference type="PROSITE" id="PS51745">
    <property type="entry name" value="PB1"/>
    <property type="match status" value="1"/>
</dbReference>